<evidence type="ECO:0000256" key="2">
    <source>
        <dbReference type="RuleBase" id="RU003909"/>
    </source>
</evidence>
<dbReference type="SMART" id="SM00392">
    <property type="entry name" value="PROF"/>
    <property type="match status" value="1"/>
</dbReference>
<dbReference type="PANTHER" id="PTHR11604">
    <property type="entry name" value="PROFILIN"/>
    <property type="match status" value="1"/>
</dbReference>
<dbReference type="AlphaFoldDB" id="A0A6Q2WUB4"/>
<dbReference type="GeneTree" id="ENSGT00390000017067"/>
<dbReference type="InterPro" id="IPR048278">
    <property type="entry name" value="PFN"/>
</dbReference>
<dbReference type="GO" id="GO:0005938">
    <property type="term" value="C:cell cortex"/>
    <property type="evidence" value="ECO:0007669"/>
    <property type="project" value="TreeGrafter"/>
</dbReference>
<protein>
    <recommendedName>
        <fullName evidence="2">Profilin</fullName>
    </recommendedName>
</protein>
<dbReference type="InParanoid" id="A0A6Q2WUB4"/>
<name>A0A6Q2WUB4_ESOLU</name>
<evidence type="ECO:0000256" key="1">
    <source>
        <dbReference type="ARBA" id="ARBA00010058"/>
    </source>
</evidence>
<reference evidence="3" key="4">
    <citation type="submission" date="2025-09" db="UniProtKB">
        <authorList>
            <consortium name="Ensembl"/>
        </authorList>
    </citation>
    <scope>IDENTIFICATION</scope>
</reference>
<reference evidence="3" key="2">
    <citation type="submission" date="2020-02" db="EMBL/GenBank/DDBJ databases">
        <title>Esox lucius (northern pike) genome, fEsoLuc1, primary haplotype.</title>
        <authorList>
            <person name="Myers G."/>
            <person name="Karagic N."/>
            <person name="Meyer A."/>
            <person name="Pippel M."/>
            <person name="Reichard M."/>
            <person name="Winkler S."/>
            <person name="Tracey A."/>
            <person name="Sims Y."/>
            <person name="Howe K."/>
            <person name="Rhie A."/>
            <person name="Formenti G."/>
            <person name="Durbin R."/>
            <person name="Fedrigo O."/>
            <person name="Jarvis E.D."/>
        </authorList>
    </citation>
    <scope>NUCLEOTIDE SEQUENCE [LARGE SCALE GENOMIC DNA]</scope>
</reference>
<dbReference type="RefSeq" id="XP_034153257.1">
    <property type="nucleotide sequence ID" value="XM_034297366.1"/>
</dbReference>
<dbReference type="Proteomes" id="UP000265140">
    <property type="component" value="Chromosome 15"/>
</dbReference>
<dbReference type="Ensembl" id="ENSELUT00000055977.2">
    <property type="protein sequence ID" value="ENSELUP00000044331.2"/>
    <property type="gene ID" value="ENSELUG00000042845.1"/>
</dbReference>
<dbReference type="GeneID" id="105015428"/>
<dbReference type="PANTHER" id="PTHR11604:SF2">
    <property type="entry name" value="PROFILIN-4"/>
    <property type="match status" value="1"/>
</dbReference>
<dbReference type="GO" id="GO:0003785">
    <property type="term" value="F:actin monomer binding"/>
    <property type="evidence" value="ECO:0007669"/>
    <property type="project" value="TreeGrafter"/>
</dbReference>
<dbReference type="Bgee" id="ENSELUG00000032868">
    <property type="expression patterns" value="Expressed in mesonephros and 6 other cell types or tissues"/>
</dbReference>
<dbReference type="Pfam" id="PF00235">
    <property type="entry name" value="Profilin"/>
    <property type="match status" value="1"/>
</dbReference>
<dbReference type="InterPro" id="IPR036140">
    <property type="entry name" value="PFN_sf"/>
</dbReference>
<evidence type="ECO:0000313" key="3">
    <source>
        <dbReference type="Ensembl" id="ENSELUP00000044331.2"/>
    </source>
</evidence>
<accession>A0A6Q2WUB4</accession>
<dbReference type="CDD" id="cd00148">
    <property type="entry name" value="PROF"/>
    <property type="match status" value="1"/>
</dbReference>
<reference evidence="4" key="1">
    <citation type="journal article" date="2014" name="PLoS ONE">
        <title>The genome and linkage map of the northern pike (Esox lucius): conserved synteny revealed between the salmonid sister group and the Neoteleostei.</title>
        <authorList>
            <person name="Rondeau E.B."/>
            <person name="Minkley D.R."/>
            <person name="Leong J.S."/>
            <person name="Messmer A.M."/>
            <person name="Jantzen J.R."/>
            <person name="von Schalburg K.R."/>
            <person name="Lemon C."/>
            <person name="Bird N.H."/>
            <person name="Koop B.F."/>
        </authorList>
    </citation>
    <scope>NUCLEOTIDE SEQUENCE</scope>
</reference>
<comment type="similarity">
    <text evidence="1 2">Belongs to the profilin family.</text>
</comment>
<sequence length="151" mass="16827">MNQFHNLINDCLIDTKHVESAAILVAKTATVTAASARFQTRLKSPLTGPPTLSSGIWSPIQQVLPSQAQMFVDAFKNTTLTRERGFHFQDKAYACVRADRNSIYCKYATRGLIMVKTALYIIVATYNDSMYPSVCVEAVEKLAVYLKEKGK</sequence>
<dbReference type="CTD" id="375189"/>
<keyword evidence="2" id="KW-0009">Actin-binding</keyword>
<dbReference type="SUPFAM" id="SSF55770">
    <property type="entry name" value="Profilin (actin-binding protein)"/>
    <property type="match status" value="1"/>
</dbReference>
<dbReference type="InterPro" id="IPR005455">
    <property type="entry name" value="PFN_euk"/>
</dbReference>
<keyword evidence="4" id="KW-1185">Reference proteome</keyword>
<proteinExistence type="inferred from homology"/>
<dbReference type="Gene3D" id="3.30.450.30">
    <property type="entry name" value="Dynein light chain 2a, cytoplasmic"/>
    <property type="match status" value="1"/>
</dbReference>
<evidence type="ECO:0000313" key="4">
    <source>
        <dbReference type="Proteomes" id="UP000265140"/>
    </source>
</evidence>
<dbReference type="KEGG" id="els:105015428"/>
<organism evidence="3 4">
    <name type="scientific">Esox lucius</name>
    <name type="common">Northern pike</name>
    <dbReference type="NCBI Taxonomy" id="8010"/>
    <lineage>
        <taxon>Eukaryota</taxon>
        <taxon>Metazoa</taxon>
        <taxon>Chordata</taxon>
        <taxon>Craniata</taxon>
        <taxon>Vertebrata</taxon>
        <taxon>Euteleostomi</taxon>
        <taxon>Actinopterygii</taxon>
        <taxon>Neopterygii</taxon>
        <taxon>Teleostei</taxon>
        <taxon>Protacanthopterygii</taxon>
        <taxon>Esociformes</taxon>
        <taxon>Esocidae</taxon>
        <taxon>Esox</taxon>
    </lineage>
</organism>
<reference evidence="3" key="3">
    <citation type="submission" date="2025-08" db="UniProtKB">
        <authorList>
            <consortium name="Ensembl"/>
        </authorList>
    </citation>
    <scope>IDENTIFICATION</scope>
</reference>